<organism evidence="7 8">
    <name type="scientific">Kosmotoga pacifica</name>
    <dbReference type="NCBI Taxonomy" id="1330330"/>
    <lineage>
        <taxon>Bacteria</taxon>
        <taxon>Thermotogati</taxon>
        <taxon>Thermotogota</taxon>
        <taxon>Thermotogae</taxon>
        <taxon>Kosmotogales</taxon>
        <taxon>Kosmotogaceae</taxon>
        <taxon>Kosmotoga</taxon>
    </lineage>
</organism>
<dbReference type="OrthoDB" id="43630at2"/>
<evidence type="ECO:0000313" key="8">
    <source>
        <dbReference type="Proteomes" id="UP000035159"/>
    </source>
</evidence>
<gene>
    <name evidence="7" type="ORF">IX53_02415</name>
</gene>
<reference evidence="7 8" key="1">
    <citation type="submission" date="2015-04" db="EMBL/GenBank/DDBJ databases">
        <title>Complete Genome Sequence of Kosmotoga pacifica SLHLJ1.</title>
        <authorList>
            <person name="Jiang L.J."/>
            <person name="Shao Z.Z."/>
            <person name="Jebbar M."/>
        </authorList>
    </citation>
    <scope>NUCLEOTIDE SEQUENCE [LARGE SCALE GENOMIC DNA]</scope>
    <source>
        <strain evidence="7 8">SLHLJ1</strain>
    </source>
</reference>
<dbReference type="InterPro" id="IPR001851">
    <property type="entry name" value="ABC_transp_permease"/>
</dbReference>
<proteinExistence type="predicted"/>
<evidence type="ECO:0000256" key="4">
    <source>
        <dbReference type="ARBA" id="ARBA00022989"/>
    </source>
</evidence>
<feature type="transmembrane region" description="Helical" evidence="6">
    <location>
        <begin position="6"/>
        <end position="25"/>
    </location>
</feature>
<keyword evidence="3 6" id="KW-0812">Transmembrane</keyword>
<keyword evidence="5 6" id="KW-0472">Membrane</keyword>
<accession>A0A0G2ZDG7</accession>
<feature type="transmembrane region" description="Helical" evidence="6">
    <location>
        <begin position="32"/>
        <end position="52"/>
    </location>
</feature>
<feature type="transmembrane region" description="Helical" evidence="6">
    <location>
        <begin position="58"/>
        <end position="79"/>
    </location>
</feature>
<dbReference type="CDD" id="cd06580">
    <property type="entry name" value="TM_PBP1_transp_TpRbsC_like"/>
    <property type="match status" value="1"/>
</dbReference>
<dbReference type="PANTHER" id="PTHR43370">
    <property type="entry name" value="SUGAR ABC TRANSPORTER INTEGRAL MEMBRANE PROTEIN-RELATED"/>
    <property type="match status" value="1"/>
</dbReference>
<dbReference type="Pfam" id="PF02653">
    <property type="entry name" value="BPD_transp_2"/>
    <property type="match status" value="1"/>
</dbReference>
<dbReference type="RefSeq" id="WP_047753998.1">
    <property type="nucleotide sequence ID" value="NZ_CAJUHA010000004.1"/>
</dbReference>
<name>A0A0G2ZDG7_9BACT</name>
<dbReference type="GO" id="GO:0022857">
    <property type="term" value="F:transmembrane transporter activity"/>
    <property type="evidence" value="ECO:0007669"/>
    <property type="project" value="InterPro"/>
</dbReference>
<dbReference type="EMBL" id="CP011232">
    <property type="protein sequence ID" value="AKI96863.1"/>
    <property type="molecule type" value="Genomic_DNA"/>
</dbReference>
<evidence type="ECO:0000256" key="1">
    <source>
        <dbReference type="ARBA" id="ARBA00004651"/>
    </source>
</evidence>
<comment type="subcellular location">
    <subcellularLocation>
        <location evidence="1">Cell membrane</location>
        <topology evidence="1">Multi-pass membrane protein</topology>
    </subcellularLocation>
</comment>
<dbReference type="STRING" id="1330330.IX53_02415"/>
<keyword evidence="4 6" id="KW-1133">Transmembrane helix</keyword>
<evidence type="ECO:0000256" key="3">
    <source>
        <dbReference type="ARBA" id="ARBA00022692"/>
    </source>
</evidence>
<keyword evidence="2" id="KW-1003">Cell membrane</keyword>
<evidence type="ECO:0000256" key="5">
    <source>
        <dbReference type="ARBA" id="ARBA00023136"/>
    </source>
</evidence>
<feature type="transmembrane region" description="Helical" evidence="6">
    <location>
        <begin position="136"/>
        <end position="156"/>
    </location>
</feature>
<evidence type="ECO:0000256" key="2">
    <source>
        <dbReference type="ARBA" id="ARBA00022475"/>
    </source>
</evidence>
<keyword evidence="8" id="KW-1185">Reference proteome</keyword>
<feature type="transmembrane region" description="Helical" evidence="6">
    <location>
        <begin position="86"/>
        <end position="109"/>
    </location>
</feature>
<dbReference type="PATRIC" id="fig|1330330.3.peg.492"/>
<dbReference type="KEGG" id="kpf:IX53_02415"/>
<dbReference type="Proteomes" id="UP000035159">
    <property type="component" value="Chromosome"/>
</dbReference>
<feature type="transmembrane region" description="Helical" evidence="6">
    <location>
        <begin position="260"/>
        <end position="280"/>
    </location>
</feature>
<evidence type="ECO:0008006" key="9">
    <source>
        <dbReference type="Google" id="ProtNLM"/>
    </source>
</evidence>
<sequence>MGLKVLLETIVVSTPILLASLGGAFTQLSGALNIGLEGSILISAFFSFFGTYFSSNTLIGIITGIGAAVILNVIIILLSEKLRANLFIVGLASNLFASGITGFIAVLFFKSKGTIITSDFPKVDALLKFFVENTSVGFNFFDITALVCIPIVYMMVSKTNFGLRLRATGYNPGATYASGINVFKMRFFSYILCGIMTGLAGASLSLSLGAFVSEMSGGRGWIALVVVFLSKGKPFWTALVALLMSFTFELSNILQTTSYFPPKLLLSLPYLLTLFVVILFSKKRGQEG</sequence>
<evidence type="ECO:0000313" key="7">
    <source>
        <dbReference type="EMBL" id="AKI96863.1"/>
    </source>
</evidence>
<evidence type="ECO:0000256" key="6">
    <source>
        <dbReference type="SAM" id="Phobius"/>
    </source>
</evidence>
<dbReference type="PANTHER" id="PTHR43370:SF1">
    <property type="entry name" value="GUANOSINE ABC TRANSPORTER PERMEASE PROTEIN NUPQ"/>
    <property type="match status" value="1"/>
</dbReference>
<dbReference type="GO" id="GO:0005886">
    <property type="term" value="C:plasma membrane"/>
    <property type="evidence" value="ECO:0007669"/>
    <property type="project" value="UniProtKB-SubCell"/>
</dbReference>
<feature type="transmembrane region" description="Helical" evidence="6">
    <location>
        <begin position="187"/>
        <end position="204"/>
    </location>
</feature>
<dbReference type="AlphaFoldDB" id="A0A0G2ZDG7"/>
<protein>
    <recommendedName>
        <fullName evidence="9">ABC transporter permease</fullName>
    </recommendedName>
</protein>